<evidence type="ECO:0008006" key="3">
    <source>
        <dbReference type="Google" id="ProtNLM"/>
    </source>
</evidence>
<evidence type="ECO:0000313" key="2">
    <source>
        <dbReference type="Proteomes" id="UP001159363"/>
    </source>
</evidence>
<sequence>MPTDKVELQRALGFVSILLGADVFFDIIHPGKVIRSEDHLILQDIEFGWIVSGRFQEPETTQVVVQQSRNAFYVTIDDSLDHLKKFWEIEELHETPKTLEEMECERHFTETFTRE</sequence>
<organism evidence="1 2">
    <name type="scientific">Dryococelus australis</name>
    <dbReference type="NCBI Taxonomy" id="614101"/>
    <lineage>
        <taxon>Eukaryota</taxon>
        <taxon>Metazoa</taxon>
        <taxon>Ecdysozoa</taxon>
        <taxon>Arthropoda</taxon>
        <taxon>Hexapoda</taxon>
        <taxon>Insecta</taxon>
        <taxon>Pterygota</taxon>
        <taxon>Neoptera</taxon>
        <taxon>Polyneoptera</taxon>
        <taxon>Phasmatodea</taxon>
        <taxon>Verophasmatodea</taxon>
        <taxon>Anareolatae</taxon>
        <taxon>Phasmatidae</taxon>
        <taxon>Eurycanthinae</taxon>
        <taxon>Dryococelus</taxon>
    </lineage>
</organism>
<dbReference type="Proteomes" id="UP001159363">
    <property type="component" value="Chromosome 2"/>
</dbReference>
<comment type="caution">
    <text evidence="1">The sequence shown here is derived from an EMBL/GenBank/DDBJ whole genome shotgun (WGS) entry which is preliminary data.</text>
</comment>
<dbReference type="EMBL" id="JARBHB010000002">
    <property type="protein sequence ID" value="KAJ8892818.1"/>
    <property type="molecule type" value="Genomic_DNA"/>
</dbReference>
<protein>
    <recommendedName>
        <fullName evidence="3">Peptidase aspartic putative domain-containing protein</fullName>
    </recommendedName>
</protein>
<name>A0ABQ9I859_9NEOP</name>
<keyword evidence="2" id="KW-1185">Reference proteome</keyword>
<evidence type="ECO:0000313" key="1">
    <source>
        <dbReference type="EMBL" id="KAJ8892818.1"/>
    </source>
</evidence>
<gene>
    <name evidence="1" type="ORF">PR048_005399</name>
</gene>
<proteinExistence type="predicted"/>
<accession>A0ABQ9I859</accession>
<reference evidence="1 2" key="1">
    <citation type="submission" date="2023-02" db="EMBL/GenBank/DDBJ databases">
        <title>LHISI_Scaffold_Assembly.</title>
        <authorList>
            <person name="Stuart O.P."/>
            <person name="Cleave R."/>
            <person name="Magrath M.J.L."/>
            <person name="Mikheyev A.S."/>
        </authorList>
    </citation>
    <scope>NUCLEOTIDE SEQUENCE [LARGE SCALE GENOMIC DNA]</scope>
    <source>
        <strain evidence="1">Daus_M_001</strain>
        <tissue evidence="1">Leg muscle</tissue>
    </source>
</reference>